<evidence type="ECO:0000256" key="3">
    <source>
        <dbReference type="ARBA" id="ARBA00009903"/>
    </source>
</evidence>
<evidence type="ECO:0000256" key="5">
    <source>
        <dbReference type="ARBA" id="ARBA00022490"/>
    </source>
</evidence>
<evidence type="ECO:0000256" key="1">
    <source>
        <dbReference type="ARBA" id="ARBA00001946"/>
    </source>
</evidence>
<feature type="region of interest" description="Disordered" evidence="15">
    <location>
        <begin position="425"/>
        <end position="447"/>
    </location>
</feature>
<keyword evidence="6" id="KW-0723">Serine/threonine-protein kinase</keyword>
<dbReference type="PANTHER" id="PTHR24356:SF414">
    <property type="entry name" value="NON-SPECIFIC SERINE_THREONINE PROTEIN KINASE"/>
    <property type="match status" value="1"/>
</dbReference>
<keyword evidence="12" id="KW-0460">Magnesium</keyword>
<comment type="similarity">
    <text evidence="3">Belongs to the protein kinase superfamily. AGC Ser/Thr protein kinase family.</text>
</comment>
<evidence type="ECO:0000256" key="12">
    <source>
        <dbReference type="ARBA" id="ARBA00022842"/>
    </source>
</evidence>
<evidence type="ECO:0000256" key="8">
    <source>
        <dbReference type="ARBA" id="ARBA00022679"/>
    </source>
</evidence>
<evidence type="ECO:0000256" key="6">
    <source>
        <dbReference type="ARBA" id="ARBA00022527"/>
    </source>
</evidence>
<dbReference type="SUPFAM" id="SSF50156">
    <property type="entry name" value="PDZ domain-like"/>
    <property type="match status" value="1"/>
</dbReference>
<dbReference type="SUPFAM" id="SSF140482">
    <property type="entry name" value="MAST3 pre-PK domain-like"/>
    <property type="match status" value="1"/>
</dbReference>
<dbReference type="EC" id="2.7.11.1" evidence="4"/>
<feature type="compositionally biased region" description="Low complexity" evidence="15">
    <location>
        <begin position="1136"/>
        <end position="1153"/>
    </location>
</feature>
<keyword evidence="20" id="KW-1185">Reference proteome</keyword>
<feature type="region of interest" description="Disordered" evidence="15">
    <location>
        <begin position="814"/>
        <end position="927"/>
    </location>
</feature>
<dbReference type="Gene3D" id="1.10.510.10">
    <property type="entry name" value="Transferase(Phosphotransferase) domain 1"/>
    <property type="match status" value="1"/>
</dbReference>
<keyword evidence="8" id="KW-0808">Transferase</keyword>
<reference evidence="19" key="1">
    <citation type="journal article" date="2023" name="G3 (Bethesda)">
        <title>Whole genome assemblies of Zophobas morio and Tenebrio molitor.</title>
        <authorList>
            <person name="Kaur S."/>
            <person name="Stinson S.A."/>
            <person name="diCenzo G.C."/>
        </authorList>
    </citation>
    <scope>NUCLEOTIDE SEQUENCE</scope>
    <source>
        <strain evidence="19">QUZm001</strain>
    </source>
</reference>
<evidence type="ECO:0000256" key="7">
    <source>
        <dbReference type="ARBA" id="ARBA00022553"/>
    </source>
</evidence>
<dbReference type="FunFam" id="1.10.510.10:FF:000012">
    <property type="entry name" value="microtubule-associated serine/threonine-protein kinase 2 isoform X1"/>
    <property type="match status" value="1"/>
</dbReference>
<dbReference type="InterPro" id="IPR050236">
    <property type="entry name" value="Ser_Thr_kinase_AGC"/>
</dbReference>
<evidence type="ECO:0000256" key="9">
    <source>
        <dbReference type="ARBA" id="ARBA00022741"/>
    </source>
</evidence>
<keyword evidence="11" id="KW-0067">ATP-binding</keyword>
<feature type="region of interest" description="Disordered" evidence="15">
    <location>
        <begin position="30"/>
        <end position="61"/>
    </location>
</feature>
<dbReference type="CDD" id="cd06705">
    <property type="entry name" value="PDZ_MAST"/>
    <property type="match status" value="1"/>
</dbReference>
<feature type="compositionally biased region" description="Low complexity" evidence="15">
    <location>
        <begin position="1177"/>
        <end position="1196"/>
    </location>
</feature>
<dbReference type="FunFam" id="2.30.42.10:FF:000008">
    <property type="entry name" value="microtubule-associated serine/threonine-protein kinase 4 isoform X2"/>
    <property type="match status" value="1"/>
</dbReference>
<feature type="compositionally biased region" description="Basic and acidic residues" evidence="15">
    <location>
        <begin position="1325"/>
        <end position="1336"/>
    </location>
</feature>
<feature type="domain" description="AGC-kinase C-terminal" evidence="18">
    <location>
        <begin position="729"/>
        <end position="795"/>
    </location>
</feature>
<dbReference type="Pfam" id="PF17820">
    <property type="entry name" value="PDZ_6"/>
    <property type="match status" value="1"/>
</dbReference>
<dbReference type="SMART" id="SM00228">
    <property type="entry name" value="PDZ"/>
    <property type="match status" value="1"/>
</dbReference>
<feature type="compositionally biased region" description="Low complexity" evidence="15">
    <location>
        <begin position="236"/>
        <end position="245"/>
    </location>
</feature>
<dbReference type="InterPro" id="IPR000719">
    <property type="entry name" value="Prot_kinase_dom"/>
</dbReference>
<keyword evidence="10" id="KW-0418">Kinase</keyword>
<feature type="compositionally biased region" description="Polar residues" evidence="15">
    <location>
        <begin position="1337"/>
        <end position="1350"/>
    </location>
</feature>
<dbReference type="SUPFAM" id="SSF56112">
    <property type="entry name" value="Protein kinase-like (PK-like)"/>
    <property type="match status" value="1"/>
</dbReference>
<proteinExistence type="inferred from homology"/>
<comment type="cofactor">
    <cofactor evidence="1">
        <name>Mg(2+)</name>
        <dbReference type="ChEBI" id="CHEBI:18420"/>
    </cofactor>
</comment>
<comment type="subcellular location">
    <subcellularLocation>
        <location evidence="2">Cytoplasm</location>
    </subcellularLocation>
</comment>
<evidence type="ECO:0000313" key="20">
    <source>
        <dbReference type="Proteomes" id="UP001168821"/>
    </source>
</evidence>
<evidence type="ECO:0000256" key="2">
    <source>
        <dbReference type="ARBA" id="ARBA00004496"/>
    </source>
</evidence>
<evidence type="ECO:0000256" key="4">
    <source>
        <dbReference type="ARBA" id="ARBA00012513"/>
    </source>
</evidence>
<evidence type="ECO:0000256" key="15">
    <source>
        <dbReference type="SAM" id="MobiDB-lite"/>
    </source>
</evidence>
<feature type="compositionally biased region" description="Low complexity" evidence="15">
    <location>
        <begin position="161"/>
        <end position="174"/>
    </location>
</feature>
<keyword evidence="9" id="KW-0547">Nucleotide-binding</keyword>
<dbReference type="PANTHER" id="PTHR24356">
    <property type="entry name" value="SERINE/THREONINE-PROTEIN KINASE"/>
    <property type="match status" value="1"/>
</dbReference>
<dbReference type="InterPro" id="IPR001478">
    <property type="entry name" value="PDZ"/>
</dbReference>
<dbReference type="InterPro" id="IPR023142">
    <property type="entry name" value="MAST_pre-PK_dom_sf"/>
</dbReference>
<keyword evidence="5" id="KW-0963">Cytoplasm</keyword>
<feature type="region of interest" description="Disordered" evidence="15">
    <location>
        <begin position="940"/>
        <end position="966"/>
    </location>
</feature>
<organism evidence="19 20">
    <name type="scientific">Zophobas morio</name>
    <dbReference type="NCBI Taxonomy" id="2755281"/>
    <lineage>
        <taxon>Eukaryota</taxon>
        <taxon>Metazoa</taxon>
        <taxon>Ecdysozoa</taxon>
        <taxon>Arthropoda</taxon>
        <taxon>Hexapoda</taxon>
        <taxon>Insecta</taxon>
        <taxon>Pterygota</taxon>
        <taxon>Neoptera</taxon>
        <taxon>Endopterygota</taxon>
        <taxon>Coleoptera</taxon>
        <taxon>Polyphaga</taxon>
        <taxon>Cucujiformia</taxon>
        <taxon>Tenebrionidae</taxon>
        <taxon>Zophobas</taxon>
    </lineage>
</organism>
<gene>
    <name evidence="19" type="ORF">Zmor_003200</name>
</gene>
<dbReference type="Gene3D" id="2.30.42.10">
    <property type="match status" value="1"/>
</dbReference>
<protein>
    <recommendedName>
        <fullName evidence="4">non-specific serine/threonine protein kinase</fullName>
        <ecNumber evidence="4">2.7.11.1</ecNumber>
    </recommendedName>
</protein>
<evidence type="ECO:0000259" key="16">
    <source>
        <dbReference type="PROSITE" id="PS50011"/>
    </source>
</evidence>
<dbReference type="InterPro" id="IPR037711">
    <property type="entry name" value="MAST"/>
</dbReference>
<dbReference type="FunFam" id="3.30.200.20:FF:000012">
    <property type="entry name" value="microtubule-associated serine/threonine-protein kinase 2 isoform X1"/>
    <property type="match status" value="1"/>
</dbReference>
<feature type="compositionally biased region" description="Basic and acidic residues" evidence="15">
    <location>
        <begin position="1412"/>
        <end position="1503"/>
    </location>
</feature>
<dbReference type="FunFam" id="1.20.1480.20:FF:000001">
    <property type="entry name" value="microtubule-associated serine/threonine-protein kinase 4 isoform X1"/>
    <property type="match status" value="1"/>
</dbReference>
<dbReference type="InterPro" id="IPR008271">
    <property type="entry name" value="Ser/Thr_kinase_AS"/>
</dbReference>
<feature type="region of interest" description="Disordered" evidence="15">
    <location>
        <begin position="159"/>
        <end position="185"/>
    </location>
</feature>
<sequence length="1532" mass="169638">MEVLVVIGMEDNNGAKPRARSNSARVLVFDDPGAPQDRPRWPPIAPGAAPKHAQPDHHTTPSNLVRISSALGKSAPSLSVNMKDVGAGRRNSRPAAVHRLSFVANTSPVLPRSQSPICGSPIDSPRTHNSFINFPFAPIKSASFRIVAGCRGDGRRWSVASLPSSGYGTTPGSSNMSSKCSSQERLHQLPHIPTSDDMRILTHHFSSNESNPSLPGGNYEENSITHRSPLHRPRSRSLSSPSRSPVMDNEICMMNVLYKERFPKATQQMEERLSHYIEENKTFDFGEDCDYLPIVRFVHHQVLEMARDCLHKSQSKLITSRYFYEMSENLERLLTETKDKSEEAANLVTGFIKKLLLIISRPARLLECLEFDPEEFYHFLEAAEGQVKVVQGIKADIPQYIIQKLGLNRDPIAELQEELRDCNWSSNQSSRSSVCLTSTPSTKKSLSNPNEQDFEVVKLISNGAYGAVYLVKHKHTRQRFAMKKINKNNLILRNQVEQVFAERDILSFADNPFVVSMYCSFETKKHLCLVMEYVEGGDCASLLKNIGPLPPDMARFYFAETVLAVEYLHSYGIVHRDLKPDNLLITALGHIKLTDFGLSKMGLMSLATNLYEGYVDTEARQFSDKQVFGTPEYIAPEVILRQGYGKPVDWWSMGIILYEFLVGCVPFFGDTPEELFAHTVQDDIEWPDNDDWPVQEEAKDLISALLQHSPRDRLGTGGAQEVKEHVYFNGLDWNSLLRQKAEFVPQLEHDEDTSYFDSRIDRYNHELEDDTDDTDDSPVFGLFSSCSPQYRKANVSKLSSSDADTSLDGVKINAPLVTTPDTPEVPDFKLRPRAPISLQTPERERQEIAPIEHRKISLDFGKTISTPESSQTDSDDVSPQIQRRLEDEHSSLETGTSSSENRELSPLGRVQLTNKHKSRSVVKSASTSGLSLMIPSDEFQAPTHNIHSPSGGGGSSTASSRDASPCRELSPLVTSLKPPIIIRRGPKGFGFTVHTIRVYYGDTDVYTMHHLVMAVDEGSPAFEAGLRPADLITHINGEAVQGLYHTQVLQLLLSGTEHVSLRATPLEQTSIKTGGRKREPGQSKLAKRSLHRQRKQKRDSDKRRKTSLFRKISNKRASVEMQQMAASIQSPISVTPSRSFQSFPRSQDSSFSSGTIRTPTPVNRSNLTLSDSFNQHSSSSSQTTSTSSASATPVASNRNNKQHYQRPSTLHGLKHKLHSSPCPKALHAASPSCTTAVPNRRKSVGHIPLSPLARTPSPSPLPASPTRSPSPLAFPVGHQPGSSNTTQSYSPSAGTAPIAVCNQSKKGFVRPKGAEPGSPLLRRALSPDRLHPRSAESKCSISPLCSSGNSPPVKAQARSGSTVWRPNAQPEKEKETESEASTQTVDVATSTANSDSRLSLNLSGPGELLPRIAEEKDSPTNNGQEDKKDKCDKVEKSKNVQQRDKKEKSKCDKVESCNKSIQEQDKSKKCDKTAEYHKSAERDLKKGEGSKADEKAQKNKSDNKSQSTCDPSTKNIPSVKTMKDCNKSVQKF</sequence>
<accession>A0AA38HRL1</accession>
<feature type="compositionally biased region" description="Polar residues" evidence="15">
    <location>
        <begin position="1280"/>
        <end position="1293"/>
    </location>
</feature>
<dbReference type="GO" id="GO:0004674">
    <property type="term" value="F:protein serine/threonine kinase activity"/>
    <property type="evidence" value="ECO:0007669"/>
    <property type="project" value="UniProtKB-KW"/>
</dbReference>
<dbReference type="PROSITE" id="PS50106">
    <property type="entry name" value="PDZ"/>
    <property type="match status" value="1"/>
</dbReference>
<dbReference type="Proteomes" id="UP001168821">
    <property type="component" value="Unassembled WGS sequence"/>
</dbReference>
<dbReference type="Pfam" id="PF00069">
    <property type="entry name" value="Pkinase"/>
    <property type="match status" value="1"/>
</dbReference>
<dbReference type="GO" id="GO:0035556">
    <property type="term" value="P:intracellular signal transduction"/>
    <property type="evidence" value="ECO:0007669"/>
    <property type="project" value="TreeGrafter"/>
</dbReference>
<dbReference type="GO" id="GO:0005737">
    <property type="term" value="C:cytoplasm"/>
    <property type="evidence" value="ECO:0007669"/>
    <property type="project" value="UniProtKB-SubCell"/>
</dbReference>
<comment type="catalytic activity">
    <reaction evidence="13">
        <text>L-threonyl-[protein] + ATP = O-phospho-L-threonyl-[protein] + ADP + H(+)</text>
        <dbReference type="Rhea" id="RHEA:46608"/>
        <dbReference type="Rhea" id="RHEA-COMP:11060"/>
        <dbReference type="Rhea" id="RHEA-COMP:11605"/>
        <dbReference type="ChEBI" id="CHEBI:15378"/>
        <dbReference type="ChEBI" id="CHEBI:30013"/>
        <dbReference type="ChEBI" id="CHEBI:30616"/>
        <dbReference type="ChEBI" id="CHEBI:61977"/>
        <dbReference type="ChEBI" id="CHEBI:456216"/>
        <dbReference type="EC" id="2.7.11.1"/>
    </reaction>
</comment>
<evidence type="ECO:0000256" key="14">
    <source>
        <dbReference type="ARBA" id="ARBA00048679"/>
    </source>
</evidence>
<dbReference type="PROSITE" id="PS51285">
    <property type="entry name" value="AGC_KINASE_CTER"/>
    <property type="match status" value="1"/>
</dbReference>
<evidence type="ECO:0000313" key="19">
    <source>
        <dbReference type="EMBL" id="KAJ3639869.1"/>
    </source>
</evidence>
<keyword evidence="7" id="KW-0597">Phosphoprotein</keyword>
<dbReference type="InterPro" id="IPR036034">
    <property type="entry name" value="PDZ_sf"/>
</dbReference>
<dbReference type="Gene3D" id="3.30.200.20">
    <property type="entry name" value="Phosphorylase Kinase, domain 1"/>
    <property type="match status" value="1"/>
</dbReference>
<evidence type="ECO:0000259" key="17">
    <source>
        <dbReference type="PROSITE" id="PS50106"/>
    </source>
</evidence>
<comment type="caution">
    <text evidence="19">The sequence shown here is derived from an EMBL/GenBank/DDBJ whole genome shotgun (WGS) entry which is preliminary data.</text>
</comment>
<comment type="catalytic activity">
    <reaction evidence="14">
        <text>L-seryl-[protein] + ATP = O-phospho-L-seryl-[protein] + ADP + H(+)</text>
        <dbReference type="Rhea" id="RHEA:17989"/>
        <dbReference type="Rhea" id="RHEA-COMP:9863"/>
        <dbReference type="Rhea" id="RHEA-COMP:11604"/>
        <dbReference type="ChEBI" id="CHEBI:15378"/>
        <dbReference type="ChEBI" id="CHEBI:29999"/>
        <dbReference type="ChEBI" id="CHEBI:30616"/>
        <dbReference type="ChEBI" id="CHEBI:83421"/>
        <dbReference type="ChEBI" id="CHEBI:456216"/>
        <dbReference type="EC" id="2.7.11.1"/>
    </reaction>
</comment>
<feature type="domain" description="PDZ" evidence="17">
    <location>
        <begin position="979"/>
        <end position="1067"/>
    </location>
</feature>
<evidence type="ECO:0000256" key="11">
    <source>
        <dbReference type="ARBA" id="ARBA00022840"/>
    </source>
</evidence>
<feature type="compositionally biased region" description="Polar residues" evidence="15">
    <location>
        <begin position="1154"/>
        <end position="1176"/>
    </location>
</feature>
<dbReference type="GO" id="GO:0005524">
    <property type="term" value="F:ATP binding"/>
    <property type="evidence" value="ECO:0007669"/>
    <property type="project" value="UniProtKB-KW"/>
</dbReference>
<evidence type="ECO:0000256" key="10">
    <source>
        <dbReference type="ARBA" id="ARBA00022777"/>
    </source>
</evidence>
<feature type="compositionally biased region" description="Polar residues" evidence="15">
    <location>
        <begin position="1504"/>
        <end position="1518"/>
    </location>
</feature>
<dbReference type="PROSITE" id="PS00108">
    <property type="entry name" value="PROTEIN_KINASE_ST"/>
    <property type="match status" value="1"/>
</dbReference>
<feature type="compositionally biased region" description="Basic residues" evidence="15">
    <location>
        <begin position="1085"/>
        <end position="1114"/>
    </location>
</feature>
<dbReference type="InterPro" id="IPR011009">
    <property type="entry name" value="Kinase-like_dom_sf"/>
</dbReference>
<dbReference type="Gene3D" id="1.20.1480.20">
    <property type="entry name" value="MAST3 pre-PK domain-like"/>
    <property type="match status" value="1"/>
</dbReference>
<dbReference type="InterPro" id="IPR000961">
    <property type="entry name" value="AGC-kinase_C"/>
</dbReference>
<feature type="compositionally biased region" description="Basic and acidic residues" evidence="15">
    <location>
        <begin position="841"/>
        <end position="857"/>
    </location>
</feature>
<feature type="compositionally biased region" description="Polar residues" evidence="15">
    <location>
        <begin position="1384"/>
        <end position="1402"/>
    </location>
</feature>
<evidence type="ECO:0000259" key="18">
    <source>
        <dbReference type="PROSITE" id="PS51285"/>
    </source>
</evidence>
<dbReference type="InterPro" id="IPR041489">
    <property type="entry name" value="PDZ_6"/>
</dbReference>
<dbReference type="EMBL" id="JALNTZ010000010">
    <property type="protein sequence ID" value="KAJ3639869.1"/>
    <property type="molecule type" value="Genomic_DNA"/>
</dbReference>
<feature type="region of interest" description="Disordered" evidence="15">
    <location>
        <begin position="205"/>
        <end position="245"/>
    </location>
</feature>
<feature type="compositionally biased region" description="Polar residues" evidence="15">
    <location>
        <begin position="1120"/>
        <end position="1135"/>
    </location>
</feature>
<feature type="region of interest" description="Disordered" evidence="15">
    <location>
        <begin position="1066"/>
        <end position="1532"/>
    </location>
</feature>
<dbReference type="GO" id="GO:0000287">
    <property type="term" value="F:magnesium ion binding"/>
    <property type="evidence" value="ECO:0007669"/>
    <property type="project" value="InterPro"/>
</dbReference>
<feature type="compositionally biased region" description="Polar residues" evidence="15">
    <location>
        <begin position="863"/>
        <end position="881"/>
    </location>
</feature>
<feature type="domain" description="Protein kinase" evidence="16">
    <location>
        <begin position="454"/>
        <end position="728"/>
    </location>
</feature>
<dbReference type="SMART" id="SM00220">
    <property type="entry name" value="S_TKc"/>
    <property type="match status" value="1"/>
</dbReference>
<name>A0AA38HRL1_9CUCU</name>
<dbReference type="PROSITE" id="PS50011">
    <property type="entry name" value="PROTEIN_KINASE_DOM"/>
    <property type="match status" value="1"/>
</dbReference>
<dbReference type="InterPro" id="IPR015022">
    <property type="entry name" value="MAST_pre-PK_dom"/>
</dbReference>
<dbReference type="CDD" id="cd05609">
    <property type="entry name" value="STKc_MAST"/>
    <property type="match status" value="1"/>
</dbReference>
<evidence type="ECO:0000256" key="13">
    <source>
        <dbReference type="ARBA" id="ARBA00047899"/>
    </source>
</evidence>
<dbReference type="Pfam" id="PF08926">
    <property type="entry name" value="DUF1908"/>
    <property type="match status" value="1"/>
</dbReference>